<keyword evidence="4" id="KW-0805">Transcription regulation</keyword>
<dbReference type="AlphaFoldDB" id="A0A2T2NW31"/>
<dbReference type="Pfam" id="PF00400">
    <property type="entry name" value="WD40"/>
    <property type="match status" value="2"/>
</dbReference>
<dbReference type="Proteomes" id="UP000240883">
    <property type="component" value="Unassembled WGS sequence"/>
</dbReference>
<organism evidence="8 9">
    <name type="scientific">Corynespora cassiicola Philippines</name>
    <dbReference type="NCBI Taxonomy" id="1448308"/>
    <lineage>
        <taxon>Eukaryota</taxon>
        <taxon>Fungi</taxon>
        <taxon>Dikarya</taxon>
        <taxon>Ascomycota</taxon>
        <taxon>Pezizomycotina</taxon>
        <taxon>Dothideomycetes</taxon>
        <taxon>Pleosporomycetidae</taxon>
        <taxon>Pleosporales</taxon>
        <taxon>Corynesporascaceae</taxon>
        <taxon>Corynespora</taxon>
    </lineage>
</organism>
<feature type="compositionally biased region" description="Polar residues" evidence="7">
    <location>
        <begin position="357"/>
        <end position="369"/>
    </location>
</feature>
<dbReference type="SUPFAM" id="SSF50978">
    <property type="entry name" value="WD40 repeat-like"/>
    <property type="match status" value="1"/>
</dbReference>
<comment type="similarity">
    <text evidence="1">Belongs to the WD repeat ESC family.</text>
</comment>
<keyword evidence="5" id="KW-0804">Transcription</keyword>
<feature type="repeat" description="WD" evidence="6">
    <location>
        <begin position="143"/>
        <end position="174"/>
    </location>
</feature>
<dbReference type="SMART" id="SM00320">
    <property type="entry name" value="WD40"/>
    <property type="match status" value="2"/>
</dbReference>
<evidence type="ECO:0000256" key="1">
    <source>
        <dbReference type="ARBA" id="ARBA00008075"/>
    </source>
</evidence>
<dbReference type="Gene3D" id="2.130.10.10">
    <property type="entry name" value="YVTN repeat-like/Quinoprotein amine dehydrogenase"/>
    <property type="match status" value="1"/>
</dbReference>
<evidence type="ECO:0000256" key="2">
    <source>
        <dbReference type="ARBA" id="ARBA00022574"/>
    </source>
</evidence>
<feature type="region of interest" description="Disordered" evidence="7">
    <location>
        <begin position="431"/>
        <end position="470"/>
    </location>
</feature>
<keyword evidence="9" id="KW-1185">Reference proteome</keyword>
<dbReference type="OrthoDB" id="7318948at2759"/>
<dbReference type="PROSITE" id="PS50294">
    <property type="entry name" value="WD_REPEATS_REGION"/>
    <property type="match status" value="1"/>
</dbReference>
<proteinExistence type="inferred from homology"/>
<feature type="region of interest" description="Disordered" evidence="7">
    <location>
        <begin position="347"/>
        <end position="375"/>
    </location>
</feature>
<keyword evidence="3" id="KW-0677">Repeat</keyword>
<reference evidence="8 9" key="1">
    <citation type="journal article" date="2018" name="Front. Microbiol.">
        <title>Genome-Wide Analysis of Corynespora cassiicola Leaf Fall Disease Putative Effectors.</title>
        <authorList>
            <person name="Lopez D."/>
            <person name="Ribeiro S."/>
            <person name="Label P."/>
            <person name="Fumanal B."/>
            <person name="Venisse J.S."/>
            <person name="Kohler A."/>
            <person name="de Oliveira R.R."/>
            <person name="Labutti K."/>
            <person name="Lipzen A."/>
            <person name="Lail K."/>
            <person name="Bauer D."/>
            <person name="Ohm R.A."/>
            <person name="Barry K.W."/>
            <person name="Spatafora J."/>
            <person name="Grigoriev I.V."/>
            <person name="Martin F.M."/>
            <person name="Pujade-Renaud V."/>
        </authorList>
    </citation>
    <scope>NUCLEOTIDE SEQUENCE [LARGE SCALE GENOMIC DNA]</scope>
    <source>
        <strain evidence="8 9">Philippines</strain>
    </source>
</reference>
<evidence type="ECO:0000256" key="7">
    <source>
        <dbReference type="SAM" id="MobiDB-lite"/>
    </source>
</evidence>
<evidence type="ECO:0000256" key="6">
    <source>
        <dbReference type="PROSITE-ProRule" id="PRU00221"/>
    </source>
</evidence>
<dbReference type="InterPro" id="IPR036322">
    <property type="entry name" value="WD40_repeat_dom_sf"/>
</dbReference>
<dbReference type="PROSITE" id="PS50082">
    <property type="entry name" value="WD_REPEATS_2"/>
    <property type="match status" value="2"/>
</dbReference>
<dbReference type="PANTHER" id="PTHR10253">
    <property type="entry name" value="POLYCOMB PROTEIN"/>
    <property type="match status" value="1"/>
</dbReference>
<accession>A0A2T2NW31</accession>
<name>A0A2T2NW31_CORCC</name>
<feature type="repeat" description="WD" evidence="6">
    <location>
        <begin position="94"/>
        <end position="129"/>
    </location>
</feature>
<dbReference type="STRING" id="1448308.A0A2T2NW31"/>
<dbReference type="InterPro" id="IPR015943">
    <property type="entry name" value="WD40/YVTN_repeat-like_dom_sf"/>
</dbReference>
<evidence type="ECO:0000256" key="3">
    <source>
        <dbReference type="ARBA" id="ARBA00022737"/>
    </source>
</evidence>
<dbReference type="InterPro" id="IPR051243">
    <property type="entry name" value="PcG_WD-repeat"/>
</dbReference>
<keyword evidence="2 6" id="KW-0853">WD repeat</keyword>
<dbReference type="InterPro" id="IPR001680">
    <property type="entry name" value="WD40_rpt"/>
</dbReference>
<sequence>HDVSFCPYTSVDPVFAVTGGTATVVCRCVLDAETSIEILRWFEDDEERKPDDPLVLNSLAWSQAKNGDPLLCVGGNTPHIKVLNVTTGELVTTLNGHGDHVNDLVVSPIDPDLVASASFDCSVRIWSLDPDHRRQPLAAQCHGLGHNEGLLALCWHRKGRYLLSGGLSPTVNLWMIPESVKHHAGTDKQAMIHVPYFSSSEIHKEFVDCVRFFNDLVISHAAREDRIVIWRIDGFSSDAPPPDSAAVPVSQAVNTSTRVTFPTWSTTGTRSAWGGRFQLLMQLYLPDTVGFYIRFGLLHEMYMAPILAAGNEKSKMYFWNLQHLEEEAQQPPPANKAIPLPHNFREEAESSASSHSTINVATGSTNKTPQAKPKNITRDLQSPFKSIEAHKVIEYSRATFAFRQMAWSRDGKWCVGVGDLAQIQICYREDTGYAPPPPPPRPKLPTAPITMDIADRSTGAPPPASATHAA</sequence>
<evidence type="ECO:0000313" key="9">
    <source>
        <dbReference type="Proteomes" id="UP000240883"/>
    </source>
</evidence>
<evidence type="ECO:0000313" key="8">
    <source>
        <dbReference type="EMBL" id="PSN69298.1"/>
    </source>
</evidence>
<evidence type="ECO:0000256" key="4">
    <source>
        <dbReference type="ARBA" id="ARBA00023015"/>
    </source>
</evidence>
<feature type="non-terminal residue" evidence="8">
    <location>
        <position position="1"/>
    </location>
</feature>
<feature type="compositionally biased region" description="Pro residues" evidence="7">
    <location>
        <begin position="434"/>
        <end position="445"/>
    </location>
</feature>
<evidence type="ECO:0000256" key="5">
    <source>
        <dbReference type="ARBA" id="ARBA00023163"/>
    </source>
</evidence>
<gene>
    <name evidence="8" type="ORF">BS50DRAFT_489931</name>
</gene>
<dbReference type="EMBL" id="KZ678133">
    <property type="protein sequence ID" value="PSN69298.1"/>
    <property type="molecule type" value="Genomic_DNA"/>
</dbReference>
<protein>
    <submittedName>
        <fullName evidence="8">WD40 repeat-like protein</fullName>
    </submittedName>
</protein>